<keyword evidence="11" id="KW-1185">Reference proteome</keyword>
<feature type="binding site" evidence="8">
    <location>
        <position position="366"/>
    </location>
    <ligand>
        <name>[4Fe-4S] cluster</name>
        <dbReference type="ChEBI" id="CHEBI:49883"/>
        <label>2</label>
    </ligand>
</feature>
<dbReference type="InterPro" id="IPR024569">
    <property type="entry name" value="LutB_C"/>
</dbReference>
<dbReference type="InterPro" id="IPR022825">
    <property type="entry name" value="LutB"/>
</dbReference>
<evidence type="ECO:0000256" key="7">
    <source>
        <dbReference type="ARBA" id="ARBA00023014"/>
    </source>
</evidence>
<comment type="caution">
    <text evidence="10">The sequence shown here is derived from an EMBL/GenBank/DDBJ whole genome shotgun (WGS) entry which is preliminary data.</text>
</comment>
<feature type="binding site" evidence="8">
    <location>
        <position position="319"/>
    </location>
    <ligand>
        <name>[4Fe-4S] cluster</name>
        <dbReference type="ChEBI" id="CHEBI:49883"/>
        <label>1</label>
    </ligand>
</feature>
<dbReference type="Proteomes" id="UP000532769">
    <property type="component" value="Unassembled WGS sequence"/>
</dbReference>
<keyword evidence="7 8" id="KW-0411">Iron-sulfur</keyword>
<evidence type="ECO:0000259" key="9">
    <source>
        <dbReference type="PROSITE" id="PS51379"/>
    </source>
</evidence>
<keyword evidence="5 8" id="KW-0249">Electron transport</keyword>
<dbReference type="InterPro" id="IPR004452">
    <property type="entry name" value="LutB/LldF"/>
</dbReference>
<evidence type="ECO:0000256" key="3">
    <source>
        <dbReference type="ARBA" id="ARBA00022723"/>
    </source>
</evidence>
<dbReference type="AlphaFoldDB" id="A0A846MLH3"/>
<keyword evidence="2 8" id="KW-0004">4Fe-4S</keyword>
<dbReference type="Pfam" id="PF11870">
    <property type="entry name" value="LutB_C"/>
    <property type="match status" value="1"/>
</dbReference>
<reference evidence="10 11" key="1">
    <citation type="submission" date="2020-03" db="EMBL/GenBank/DDBJ databases">
        <title>Genomic Encyclopedia of Archaeal and Bacterial Type Strains, Phase II (KMG-II): from individual species to whole genera.</title>
        <authorList>
            <person name="Goeker M."/>
        </authorList>
    </citation>
    <scope>NUCLEOTIDE SEQUENCE [LARGE SCALE GENOMIC DNA]</scope>
    <source>
        <strain evidence="10 11">DSM 4749</strain>
    </source>
</reference>
<feature type="binding site" evidence="8">
    <location>
        <position position="323"/>
    </location>
    <ligand>
        <name>[4Fe-4S] cluster</name>
        <dbReference type="ChEBI" id="CHEBI:49883"/>
        <label>2</label>
    </ligand>
</feature>
<comment type="function">
    <text evidence="8">Is involved in L-lactate degradation and allows cells to grow with lactate as the sole carbon source. Has probably a role as an electron transporter during oxidation of L-lactate.</text>
</comment>
<evidence type="ECO:0000256" key="8">
    <source>
        <dbReference type="HAMAP-Rule" id="MF_02103"/>
    </source>
</evidence>
<feature type="binding site" evidence="8">
    <location>
        <position position="313"/>
    </location>
    <ligand>
        <name>[4Fe-4S] cluster</name>
        <dbReference type="ChEBI" id="CHEBI:49883"/>
        <label>1</label>
    </ligand>
</feature>
<dbReference type="Gene3D" id="3.40.50.10420">
    <property type="entry name" value="NagB/RpiA/CoA transferase-like"/>
    <property type="match status" value="1"/>
</dbReference>
<organism evidence="10 11">
    <name type="scientific">Saccharococcus thermophilus</name>
    <dbReference type="NCBI Taxonomy" id="29396"/>
    <lineage>
        <taxon>Bacteria</taxon>
        <taxon>Bacillati</taxon>
        <taxon>Bacillota</taxon>
        <taxon>Bacilli</taxon>
        <taxon>Bacillales</taxon>
        <taxon>Anoxybacillaceae</taxon>
        <taxon>Saccharococcus</taxon>
    </lineage>
</organism>
<dbReference type="PANTHER" id="PTHR47153:SF2">
    <property type="entry name" value="LACTATE UTILIZATION PROTEIN B"/>
    <property type="match status" value="1"/>
</dbReference>
<dbReference type="SUPFAM" id="SSF46548">
    <property type="entry name" value="alpha-helical ferredoxin"/>
    <property type="match status" value="1"/>
</dbReference>
<feature type="domain" description="4Fe-4S ferredoxin-type" evidence="9">
    <location>
        <begin position="303"/>
        <end position="334"/>
    </location>
</feature>
<dbReference type="GO" id="GO:0046872">
    <property type="term" value="F:metal ion binding"/>
    <property type="evidence" value="ECO:0007669"/>
    <property type="project" value="UniProtKB-KW"/>
</dbReference>
<dbReference type="PANTHER" id="PTHR47153">
    <property type="entry name" value="LACTATE UTILIZATION PROTEIN B"/>
    <property type="match status" value="1"/>
</dbReference>
<dbReference type="SUPFAM" id="SSF100950">
    <property type="entry name" value="NagB/RpiA/CoA transferase-like"/>
    <property type="match status" value="1"/>
</dbReference>
<feature type="binding site" evidence="8">
    <location>
        <position position="373"/>
    </location>
    <ligand>
        <name>[4Fe-4S] cluster</name>
        <dbReference type="ChEBI" id="CHEBI:49883"/>
        <label>1</label>
    </ligand>
</feature>
<dbReference type="EMBL" id="JAASRS010000001">
    <property type="protein sequence ID" value="NIK16499.1"/>
    <property type="molecule type" value="Genomic_DNA"/>
</dbReference>
<dbReference type="PROSITE" id="PS51379">
    <property type="entry name" value="4FE4S_FER_2"/>
    <property type="match status" value="1"/>
</dbReference>
<gene>
    <name evidence="8" type="primary">lutB</name>
    <name evidence="10" type="ORF">BDD39_003009</name>
</gene>
<dbReference type="PROSITE" id="PS00198">
    <property type="entry name" value="4FE4S_FER_1"/>
    <property type="match status" value="1"/>
</dbReference>
<dbReference type="InterPro" id="IPR017896">
    <property type="entry name" value="4Fe4S_Fe-S-bd"/>
</dbReference>
<evidence type="ECO:0000256" key="5">
    <source>
        <dbReference type="ARBA" id="ARBA00022982"/>
    </source>
</evidence>
<evidence type="ECO:0000256" key="4">
    <source>
        <dbReference type="ARBA" id="ARBA00022737"/>
    </source>
</evidence>
<sequence length="482" mass="53955">MPMKIGNQGFWERVETNLHNQFMRGAVAGMQDRGYERRIGVTKELGNWEEWRSLGEEIRQHTLENLDYYLMQLSENVAKRGGYVFFAQTAEEANEYIRNVAIHKGAKKIVKSKSMVTEEINLNPVLEAIGCEVIETDLGEYILQMDDHDPPSHIVGPALHKNKEQIRDVFRRKLGYQKSEKPEELALHARETLRREYLTADIGITGCNFAIAESGSITLVTNEGNADLVTSLPKTQITVMGMERIVPTFEEMEVLVSMLTRSAVGQKLTSYITVLTGPRDEGDVDGPEEFHLVIVDNGRSAILGTEFQPVLQCIRCAACVNVCPVYRHIGGHSYGSIYSGPIGAVLSPLLGGYDDYKELPYASSLCAACTEVCPVKIPLHELLLKHRQVIVEREGKAPVAEKLAMRAFRLGTSSPFLYRFGSKVAPGVLAPFTSDDRISKGPGPLKAWTEVREFPAPNKERFRDWFREHQKGGNSNENRSDL</sequence>
<proteinExistence type="inferred from homology"/>
<dbReference type="Pfam" id="PF02589">
    <property type="entry name" value="LUD_dom"/>
    <property type="match status" value="1"/>
</dbReference>
<dbReference type="GO" id="GO:0006089">
    <property type="term" value="P:lactate metabolic process"/>
    <property type="evidence" value="ECO:0007669"/>
    <property type="project" value="UniProtKB-UniRule"/>
</dbReference>
<dbReference type="Pfam" id="PF13183">
    <property type="entry name" value="Fer4_8"/>
    <property type="match status" value="1"/>
</dbReference>
<feature type="binding site" evidence="8">
    <location>
        <position position="316"/>
    </location>
    <ligand>
        <name>[4Fe-4S] cluster</name>
        <dbReference type="ChEBI" id="CHEBI:49883"/>
        <label>1</label>
    </ligand>
</feature>
<evidence type="ECO:0000256" key="6">
    <source>
        <dbReference type="ARBA" id="ARBA00023004"/>
    </source>
</evidence>
<dbReference type="InterPro" id="IPR024185">
    <property type="entry name" value="FTHF_cligase-like_sf"/>
</dbReference>
<dbReference type="InterPro" id="IPR003741">
    <property type="entry name" value="LUD_dom"/>
</dbReference>
<accession>A0A846MLH3</accession>
<keyword evidence="3 8" id="KW-0479">Metal-binding</keyword>
<dbReference type="RefSeq" id="WP_166912031.1">
    <property type="nucleotide sequence ID" value="NZ_JAASRS010000001.1"/>
</dbReference>
<evidence type="ECO:0000256" key="2">
    <source>
        <dbReference type="ARBA" id="ARBA00022485"/>
    </source>
</evidence>
<comment type="similarity">
    <text evidence="8">Belongs to the LutB/YkgF family.</text>
</comment>
<dbReference type="Gene3D" id="1.10.1060.10">
    <property type="entry name" value="Alpha-helical ferredoxin"/>
    <property type="match status" value="1"/>
</dbReference>
<protein>
    <recommendedName>
        <fullName evidence="8">Lactate utilization protein B</fullName>
    </recommendedName>
</protein>
<name>A0A846MLH3_9BACL</name>
<keyword evidence="1 8" id="KW-0813">Transport</keyword>
<dbReference type="InterPro" id="IPR037171">
    <property type="entry name" value="NagB/RpiA_transferase-like"/>
</dbReference>
<feature type="binding site" evidence="8">
    <location>
        <position position="369"/>
    </location>
    <ligand>
        <name>[4Fe-4S] cluster</name>
        <dbReference type="ChEBI" id="CHEBI:49883"/>
        <label>2</label>
    </ligand>
</feature>
<evidence type="ECO:0000313" key="10">
    <source>
        <dbReference type="EMBL" id="NIK16499.1"/>
    </source>
</evidence>
<keyword evidence="6 8" id="KW-0408">Iron</keyword>
<evidence type="ECO:0000313" key="11">
    <source>
        <dbReference type="Proteomes" id="UP000532769"/>
    </source>
</evidence>
<dbReference type="GO" id="GO:0051539">
    <property type="term" value="F:4 iron, 4 sulfur cluster binding"/>
    <property type="evidence" value="ECO:0007669"/>
    <property type="project" value="UniProtKB-KW"/>
</dbReference>
<dbReference type="NCBIfam" id="TIGR00273">
    <property type="entry name" value="LutB/LldF family L-lactate oxidation iron-sulfur protein"/>
    <property type="match status" value="1"/>
</dbReference>
<keyword evidence="4 8" id="KW-0677">Repeat</keyword>
<dbReference type="HAMAP" id="MF_02103">
    <property type="entry name" value="LutB"/>
    <property type="match status" value="1"/>
</dbReference>
<evidence type="ECO:0000256" key="1">
    <source>
        <dbReference type="ARBA" id="ARBA00022448"/>
    </source>
</evidence>
<dbReference type="InterPro" id="IPR009051">
    <property type="entry name" value="Helical_ferredxn"/>
</dbReference>
<dbReference type="InterPro" id="IPR017900">
    <property type="entry name" value="4Fe4S_Fe_S_CS"/>
</dbReference>